<organism evidence="9 10">
    <name type="scientific">Prauserella rugosa</name>
    <dbReference type="NCBI Taxonomy" id="43354"/>
    <lineage>
        <taxon>Bacteria</taxon>
        <taxon>Bacillati</taxon>
        <taxon>Actinomycetota</taxon>
        <taxon>Actinomycetes</taxon>
        <taxon>Pseudonocardiales</taxon>
        <taxon>Pseudonocardiaceae</taxon>
        <taxon>Prauserella</taxon>
    </lineage>
</organism>
<feature type="compositionally biased region" description="Basic and acidic residues" evidence="6">
    <location>
        <begin position="699"/>
        <end position="709"/>
    </location>
</feature>
<dbReference type="Pfam" id="PF13490">
    <property type="entry name" value="zf-HC2"/>
    <property type="match status" value="1"/>
</dbReference>
<proteinExistence type="inferred from homology"/>
<dbReference type="InterPro" id="IPR039425">
    <property type="entry name" value="RNA_pol_sigma-70-like"/>
</dbReference>
<dbReference type="RefSeq" id="WP_211355368.1">
    <property type="nucleotide sequence ID" value="NZ_VLJV01000001.1"/>
</dbReference>
<reference evidence="9 10" key="1">
    <citation type="submission" date="2019-07" db="EMBL/GenBank/DDBJ databases">
        <title>R&amp;d 2014.</title>
        <authorList>
            <person name="Klenk H.-P."/>
        </authorList>
    </citation>
    <scope>NUCLEOTIDE SEQUENCE [LARGE SCALE GENOMIC DNA]</scope>
    <source>
        <strain evidence="9 10">DSM 43194</strain>
    </source>
</reference>
<evidence type="ECO:0000256" key="3">
    <source>
        <dbReference type="ARBA" id="ARBA00023082"/>
    </source>
</evidence>
<dbReference type="AlphaFoldDB" id="A0A660CKY8"/>
<dbReference type="SUPFAM" id="SSF88659">
    <property type="entry name" value="Sigma3 and sigma4 domains of RNA polymerase sigma factors"/>
    <property type="match status" value="1"/>
</dbReference>
<feature type="compositionally biased region" description="Basic and acidic residues" evidence="6">
    <location>
        <begin position="613"/>
        <end position="625"/>
    </location>
</feature>
<dbReference type="InterPro" id="IPR027383">
    <property type="entry name" value="Znf_put"/>
</dbReference>
<evidence type="ECO:0000256" key="6">
    <source>
        <dbReference type="SAM" id="MobiDB-lite"/>
    </source>
</evidence>
<sequence length="734" mass="75465">MERTAPATDEVELLERLRQGEDEAFGELFELHVASVRRLARGIARDASEAEDVTAETFFRVLQAVRRGNGPRDNVRAYLLTVARRVTWEWHGAKRDVPVSDDELTTRAGAGADAQSSTAEATLITRAFSSLPERWRTVLWQTEVEGVQPANVAPEFGLSPNATAALARRARIGLRAAYLQAHLSTGRSANGCRTIVEKLGGYTAGSVTGAEARKVRAHLSSCASCRATHDELMDVCSTLRSHAGILVLLVPAAGLVATSGGATGGAAAASASSVSSLSSSSVSSVSSASGASVSSVGGMAALGAHVKVGLAVASTVAVGAAGIVAVGHLDGGDTRRAIGLHGSPGPELNIVDEPVHGRDHVPGDGRRPAPPVVEHNGDRGDTGAGRAAADDRPRDARGPLADTEYVVPPSPAERSAERLAGEAAEQPQPRNPAPEQPAGPEGAARSNGSGSNGSGPDGAGSDGAGGSGDAPAPRAGGPAPREGGPVADEGGTSQGPAAEGRACGIPSAAAPECPAAAGSDGTPPGQVRAARTQQPEGNAAGNTDDSAAEPGTDARSRKAAADTHADTNTGTNADTAEAAEDAAGEARMYRADPAPGDAKLFKRDAANDSAGDVEPKVAPRSEPHARSVLPEQRTETQRTETQRTGTQRTETQRTETQRTETQRTETQRTETQRTETQPEPKSVPDARSEEPDVPGALREASREPVDDVAESRAELLKLKLHQGRKPAAAHFRGE</sequence>
<keyword evidence="3" id="KW-0731">Sigma factor</keyword>
<evidence type="ECO:0000259" key="7">
    <source>
        <dbReference type="Pfam" id="PF04542"/>
    </source>
</evidence>
<keyword evidence="5" id="KW-0804">Transcription</keyword>
<feature type="compositionally biased region" description="Basic and acidic residues" evidence="6">
    <location>
        <begin position="650"/>
        <end position="690"/>
    </location>
</feature>
<dbReference type="InterPro" id="IPR041916">
    <property type="entry name" value="Anti_sigma_zinc_sf"/>
</dbReference>
<dbReference type="GO" id="GO:0003677">
    <property type="term" value="F:DNA binding"/>
    <property type="evidence" value="ECO:0007669"/>
    <property type="project" value="UniProtKB-KW"/>
</dbReference>
<dbReference type="GO" id="GO:0006352">
    <property type="term" value="P:DNA-templated transcription initiation"/>
    <property type="evidence" value="ECO:0007669"/>
    <property type="project" value="InterPro"/>
</dbReference>
<feature type="compositionally biased region" description="Basic and acidic residues" evidence="6">
    <location>
        <begin position="388"/>
        <end position="397"/>
    </location>
</feature>
<feature type="compositionally biased region" description="Low complexity" evidence="6">
    <location>
        <begin position="469"/>
        <end position="485"/>
    </location>
</feature>
<feature type="compositionally biased region" description="Gly residues" evidence="6">
    <location>
        <begin position="450"/>
        <end position="468"/>
    </location>
</feature>
<name>A0A660CKY8_9PSEU</name>
<evidence type="ECO:0000256" key="4">
    <source>
        <dbReference type="ARBA" id="ARBA00023125"/>
    </source>
</evidence>
<dbReference type="InterPro" id="IPR013324">
    <property type="entry name" value="RNA_pol_sigma_r3/r4-like"/>
</dbReference>
<evidence type="ECO:0000313" key="10">
    <source>
        <dbReference type="Proteomes" id="UP000317303"/>
    </source>
</evidence>
<feature type="domain" description="RNA polymerase sigma-70 region 2" evidence="7">
    <location>
        <begin position="28"/>
        <end position="86"/>
    </location>
</feature>
<evidence type="ECO:0000256" key="2">
    <source>
        <dbReference type="ARBA" id="ARBA00023015"/>
    </source>
</evidence>
<dbReference type="InterPro" id="IPR013325">
    <property type="entry name" value="RNA_pol_sigma_r2"/>
</dbReference>
<gene>
    <name evidence="9" type="ORF">JD82_03711</name>
</gene>
<feature type="compositionally biased region" description="Polar residues" evidence="6">
    <location>
        <begin position="531"/>
        <end position="545"/>
    </location>
</feature>
<feature type="region of interest" description="Disordered" evidence="6">
    <location>
        <begin position="337"/>
        <end position="709"/>
    </location>
</feature>
<dbReference type="EMBL" id="VLJV01000001">
    <property type="protein sequence ID" value="TWH21841.1"/>
    <property type="molecule type" value="Genomic_DNA"/>
</dbReference>
<evidence type="ECO:0000259" key="8">
    <source>
        <dbReference type="Pfam" id="PF13490"/>
    </source>
</evidence>
<evidence type="ECO:0000256" key="5">
    <source>
        <dbReference type="ARBA" id="ARBA00023163"/>
    </source>
</evidence>
<dbReference type="Proteomes" id="UP000317303">
    <property type="component" value="Unassembled WGS sequence"/>
</dbReference>
<feature type="compositionally biased region" description="Low complexity" evidence="6">
    <location>
        <begin position="566"/>
        <end position="576"/>
    </location>
</feature>
<accession>A0A660CKY8</accession>
<feature type="compositionally biased region" description="Basic and acidic residues" evidence="6">
    <location>
        <begin position="552"/>
        <end position="565"/>
    </location>
</feature>
<dbReference type="Gene3D" id="1.10.10.1320">
    <property type="entry name" value="Anti-sigma factor, zinc-finger domain"/>
    <property type="match status" value="1"/>
</dbReference>
<dbReference type="SUPFAM" id="SSF88946">
    <property type="entry name" value="Sigma2 domain of RNA polymerase sigma factors"/>
    <property type="match status" value="1"/>
</dbReference>
<keyword evidence="10" id="KW-1185">Reference proteome</keyword>
<keyword evidence="4" id="KW-0238">DNA-binding</keyword>
<comment type="similarity">
    <text evidence="1">Belongs to the sigma-70 factor family. ECF subfamily.</text>
</comment>
<evidence type="ECO:0000313" key="9">
    <source>
        <dbReference type="EMBL" id="TWH21841.1"/>
    </source>
</evidence>
<evidence type="ECO:0000256" key="1">
    <source>
        <dbReference type="ARBA" id="ARBA00010641"/>
    </source>
</evidence>
<feature type="compositionally biased region" description="Low complexity" evidence="6">
    <location>
        <begin position="438"/>
        <end position="449"/>
    </location>
</feature>
<dbReference type="PANTHER" id="PTHR43133:SF8">
    <property type="entry name" value="RNA POLYMERASE SIGMA FACTOR HI_1459-RELATED"/>
    <property type="match status" value="1"/>
</dbReference>
<dbReference type="Gene3D" id="1.10.1740.10">
    <property type="match status" value="1"/>
</dbReference>
<feature type="domain" description="Putative zinc-finger" evidence="8">
    <location>
        <begin position="192"/>
        <end position="226"/>
    </location>
</feature>
<dbReference type="GO" id="GO:0016987">
    <property type="term" value="F:sigma factor activity"/>
    <property type="evidence" value="ECO:0007669"/>
    <property type="project" value="UniProtKB-KW"/>
</dbReference>
<feature type="compositionally biased region" description="Basic and acidic residues" evidence="6">
    <location>
        <begin position="353"/>
        <end position="367"/>
    </location>
</feature>
<dbReference type="NCBIfam" id="TIGR02937">
    <property type="entry name" value="sigma70-ECF"/>
    <property type="match status" value="1"/>
</dbReference>
<keyword evidence="2" id="KW-0805">Transcription regulation</keyword>
<dbReference type="PANTHER" id="PTHR43133">
    <property type="entry name" value="RNA POLYMERASE ECF-TYPE SIGMA FACTO"/>
    <property type="match status" value="1"/>
</dbReference>
<comment type="caution">
    <text evidence="9">The sequence shown here is derived from an EMBL/GenBank/DDBJ whole genome shotgun (WGS) entry which is preliminary data.</text>
</comment>
<feature type="compositionally biased region" description="Basic and acidic residues" evidence="6">
    <location>
        <begin position="632"/>
        <end position="641"/>
    </location>
</feature>
<protein>
    <submittedName>
        <fullName evidence="9">RNA polymerase sigma factor (Sigma-70 family)</fullName>
    </submittedName>
</protein>
<feature type="compositionally biased region" description="Low complexity" evidence="6">
    <location>
        <begin position="506"/>
        <end position="517"/>
    </location>
</feature>
<dbReference type="InterPro" id="IPR007627">
    <property type="entry name" value="RNA_pol_sigma70_r2"/>
</dbReference>
<dbReference type="InterPro" id="IPR014284">
    <property type="entry name" value="RNA_pol_sigma-70_dom"/>
</dbReference>
<dbReference type="Pfam" id="PF04542">
    <property type="entry name" value="Sigma70_r2"/>
    <property type="match status" value="1"/>
</dbReference>